<feature type="compositionally biased region" description="Polar residues" evidence="1">
    <location>
        <begin position="24"/>
        <end position="38"/>
    </location>
</feature>
<dbReference type="Proteomes" id="UP000054560">
    <property type="component" value="Unassembled WGS sequence"/>
</dbReference>
<dbReference type="AlphaFoldDB" id="A0A0L0F581"/>
<organism evidence="2 3">
    <name type="scientific">Sphaeroforma arctica JP610</name>
    <dbReference type="NCBI Taxonomy" id="667725"/>
    <lineage>
        <taxon>Eukaryota</taxon>
        <taxon>Ichthyosporea</taxon>
        <taxon>Ichthyophonida</taxon>
        <taxon>Sphaeroforma</taxon>
    </lineage>
</organism>
<protein>
    <submittedName>
        <fullName evidence="2">Uncharacterized protein</fullName>
    </submittedName>
</protein>
<feature type="region of interest" description="Disordered" evidence="1">
    <location>
        <begin position="1"/>
        <end position="69"/>
    </location>
</feature>
<name>A0A0L0F581_9EUKA</name>
<evidence type="ECO:0000313" key="2">
    <source>
        <dbReference type="EMBL" id="KNC71870.1"/>
    </source>
</evidence>
<evidence type="ECO:0000313" key="3">
    <source>
        <dbReference type="Proteomes" id="UP000054560"/>
    </source>
</evidence>
<dbReference type="GeneID" id="25916089"/>
<sequence>MRPDQHKQKRSRQYQQQQEKKNGVKSTPTTGKDGNNAKNKSKGSRNKEGPGKVSGSNADRYQDEPEDYSTSCNISYAVFYSKW</sequence>
<dbReference type="RefSeq" id="XP_014145772.1">
    <property type="nucleotide sequence ID" value="XM_014290297.1"/>
</dbReference>
<feature type="non-terminal residue" evidence="2">
    <location>
        <position position="83"/>
    </location>
</feature>
<gene>
    <name evidence="2" type="ORF">SARC_15585</name>
</gene>
<keyword evidence="3" id="KW-1185">Reference proteome</keyword>
<evidence type="ECO:0000256" key="1">
    <source>
        <dbReference type="SAM" id="MobiDB-lite"/>
    </source>
</evidence>
<reference evidence="2 3" key="1">
    <citation type="submission" date="2011-02" db="EMBL/GenBank/DDBJ databases">
        <title>The Genome Sequence of Sphaeroforma arctica JP610.</title>
        <authorList>
            <consortium name="The Broad Institute Genome Sequencing Platform"/>
            <person name="Russ C."/>
            <person name="Cuomo C."/>
            <person name="Young S.K."/>
            <person name="Zeng Q."/>
            <person name="Gargeya S."/>
            <person name="Alvarado L."/>
            <person name="Berlin A."/>
            <person name="Chapman S.B."/>
            <person name="Chen Z."/>
            <person name="Freedman E."/>
            <person name="Gellesch M."/>
            <person name="Goldberg J."/>
            <person name="Griggs A."/>
            <person name="Gujja S."/>
            <person name="Heilman E."/>
            <person name="Heiman D."/>
            <person name="Howarth C."/>
            <person name="Mehta T."/>
            <person name="Neiman D."/>
            <person name="Pearson M."/>
            <person name="Roberts A."/>
            <person name="Saif S."/>
            <person name="Shea T."/>
            <person name="Shenoy N."/>
            <person name="Sisk P."/>
            <person name="Stolte C."/>
            <person name="Sykes S."/>
            <person name="White J."/>
            <person name="Yandava C."/>
            <person name="Burger G."/>
            <person name="Gray M.W."/>
            <person name="Holland P.W.H."/>
            <person name="King N."/>
            <person name="Lang F.B.F."/>
            <person name="Roger A.J."/>
            <person name="Ruiz-Trillo I."/>
            <person name="Haas B."/>
            <person name="Nusbaum C."/>
            <person name="Birren B."/>
        </authorList>
    </citation>
    <scope>NUCLEOTIDE SEQUENCE [LARGE SCALE GENOMIC DNA]</scope>
    <source>
        <strain evidence="2 3">JP610</strain>
    </source>
</reference>
<proteinExistence type="predicted"/>
<dbReference type="EMBL" id="KQ247973">
    <property type="protein sequence ID" value="KNC71870.1"/>
    <property type="molecule type" value="Genomic_DNA"/>
</dbReference>
<accession>A0A0L0F581</accession>